<protein>
    <recommendedName>
        <fullName evidence="3">TATA-box binding protein</fullName>
    </recommendedName>
</protein>
<comment type="caution">
    <text evidence="1">The sequence shown here is derived from an EMBL/GenBank/DDBJ whole genome shotgun (WGS) entry which is preliminary data.</text>
</comment>
<keyword evidence="2" id="KW-1185">Reference proteome</keyword>
<name>A0A917TNL2_9BACI</name>
<gene>
    <name evidence="1" type="ORF">GCM10011351_14680</name>
</gene>
<dbReference type="Pfam" id="PF08680">
    <property type="entry name" value="DUF1779"/>
    <property type="match status" value="1"/>
</dbReference>
<reference evidence="1" key="1">
    <citation type="journal article" date="2014" name="Int. J. Syst. Evol. Microbiol.">
        <title>Complete genome sequence of Corynebacterium casei LMG S-19264T (=DSM 44701T), isolated from a smear-ripened cheese.</title>
        <authorList>
            <consortium name="US DOE Joint Genome Institute (JGI-PGF)"/>
            <person name="Walter F."/>
            <person name="Albersmeier A."/>
            <person name="Kalinowski J."/>
            <person name="Ruckert C."/>
        </authorList>
    </citation>
    <scope>NUCLEOTIDE SEQUENCE</scope>
    <source>
        <strain evidence="1">CGMCC 1.6333</strain>
    </source>
</reference>
<dbReference type="Proteomes" id="UP000618460">
    <property type="component" value="Unassembled WGS sequence"/>
</dbReference>
<dbReference type="OrthoDB" id="2374820at2"/>
<dbReference type="AlphaFoldDB" id="A0A917TNL2"/>
<dbReference type="InterPro" id="IPR014794">
    <property type="entry name" value="DUF1779"/>
</dbReference>
<dbReference type="SUPFAM" id="SSF143842">
    <property type="entry name" value="YwmB-like"/>
    <property type="match status" value="1"/>
</dbReference>
<dbReference type="Gene3D" id="3.30.360.40">
    <property type="entry name" value="YwmB-like"/>
    <property type="match status" value="1"/>
</dbReference>
<dbReference type="EMBL" id="BMLG01000005">
    <property type="protein sequence ID" value="GGM29616.1"/>
    <property type="molecule type" value="Genomic_DNA"/>
</dbReference>
<organism evidence="1 2">
    <name type="scientific">Paraliobacillus quinghaiensis</name>
    <dbReference type="NCBI Taxonomy" id="470815"/>
    <lineage>
        <taxon>Bacteria</taxon>
        <taxon>Bacillati</taxon>
        <taxon>Bacillota</taxon>
        <taxon>Bacilli</taxon>
        <taxon>Bacillales</taxon>
        <taxon>Bacillaceae</taxon>
        <taxon>Paraliobacillus</taxon>
    </lineage>
</organism>
<evidence type="ECO:0000313" key="2">
    <source>
        <dbReference type="Proteomes" id="UP000618460"/>
    </source>
</evidence>
<evidence type="ECO:0000313" key="1">
    <source>
        <dbReference type="EMBL" id="GGM29616.1"/>
    </source>
</evidence>
<reference evidence="1" key="2">
    <citation type="submission" date="2020-09" db="EMBL/GenBank/DDBJ databases">
        <authorList>
            <person name="Sun Q."/>
            <person name="Zhou Y."/>
        </authorList>
    </citation>
    <scope>NUCLEOTIDE SEQUENCE</scope>
    <source>
        <strain evidence="1">CGMCC 1.6333</strain>
    </source>
</reference>
<dbReference type="RefSeq" id="WP_117153821.1">
    <property type="nucleotide sequence ID" value="NZ_BMLG01000005.1"/>
</dbReference>
<evidence type="ECO:0008006" key="3">
    <source>
        <dbReference type="Google" id="ProtNLM"/>
    </source>
</evidence>
<proteinExistence type="predicted"/>
<sequence length="257" mass="29390">MIKKLNMKNWIVVFISMLILICFYGDNKVNAEEYKQDGLLLLDAFEGSNIKVDKTILNYNDVLKTYNQYSELTGLKTELERLFSIDLILTSETDNREVVKYEGKINIKNLPETAIQVGLVGVYHENDTYQAHIIIFLMSDHSNKETYIRSFNYLMNRLKKITIEPEIQVNIQGAINKNLNHKQQENVMQGIFEQLGGTTASGGVKEKNMISLTGYSSQLHSKIQSNEPINIQIASRYSSWNDRTTFTIGSPIISAEY</sequence>
<accession>A0A917TNL2</accession>
<dbReference type="InterPro" id="IPR036209">
    <property type="entry name" value="YwmB-like_sf"/>
</dbReference>